<dbReference type="EMBL" id="JH711575">
    <property type="protein sequence ID" value="EIW83813.1"/>
    <property type="molecule type" value="Genomic_DNA"/>
</dbReference>
<evidence type="ECO:0000313" key="2">
    <source>
        <dbReference type="Proteomes" id="UP000053558"/>
    </source>
</evidence>
<dbReference type="Proteomes" id="UP000053558">
    <property type="component" value="Unassembled WGS sequence"/>
</dbReference>
<evidence type="ECO:0000313" key="1">
    <source>
        <dbReference type="EMBL" id="EIW83813.1"/>
    </source>
</evidence>
<reference evidence="2" key="1">
    <citation type="journal article" date="2012" name="Science">
        <title>The Paleozoic origin of enzymatic lignin decomposition reconstructed from 31 fungal genomes.</title>
        <authorList>
            <person name="Floudas D."/>
            <person name="Binder M."/>
            <person name="Riley R."/>
            <person name="Barry K."/>
            <person name="Blanchette R.A."/>
            <person name="Henrissat B."/>
            <person name="Martinez A.T."/>
            <person name="Otillar R."/>
            <person name="Spatafora J.W."/>
            <person name="Yadav J.S."/>
            <person name="Aerts A."/>
            <person name="Benoit I."/>
            <person name="Boyd A."/>
            <person name="Carlson A."/>
            <person name="Copeland A."/>
            <person name="Coutinho P.M."/>
            <person name="de Vries R.P."/>
            <person name="Ferreira P."/>
            <person name="Findley K."/>
            <person name="Foster B."/>
            <person name="Gaskell J."/>
            <person name="Glotzer D."/>
            <person name="Gorecki P."/>
            <person name="Heitman J."/>
            <person name="Hesse C."/>
            <person name="Hori C."/>
            <person name="Igarashi K."/>
            <person name="Jurgens J.A."/>
            <person name="Kallen N."/>
            <person name="Kersten P."/>
            <person name="Kohler A."/>
            <person name="Kuees U."/>
            <person name="Kumar T.K.A."/>
            <person name="Kuo A."/>
            <person name="LaButti K."/>
            <person name="Larrondo L.F."/>
            <person name="Lindquist E."/>
            <person name="Ling A."/>
            <person name="Lombard V."/>
            <person name="Lucas S."/>
            <person name="Lundell T."/>
            <person name="Martin R."/>
            <person name="McLaughlin D.J."/>
            <person name="Morgenstern I."/>
            <person name="Morin E."/>
            <person name="Murat C."/>
            <person name="Nagy L.G."/>
            <person name="Nolan M."/>
            <person name="Ohm R.A."/>
            <person name="Patyshakuliyeva A."/>
            <person name="Rokas A."/>
            <person name="Ruiz-Duenas F.J."/>
            <person name="Sabat G."/>
            <person name="Salamov A."/>
            <person name="Samejima M."/>
            <person name="Schmutz J."/>
            <person name="Slot J.C."/>
            <person name="St John F."/>
            <person name="Stenlid J."/>
            <person name="Sun H."/>
            <person name="Sun S."/>
            <person name="Syed K."/>
            <person name="Tsang A."/>
            <person name="Wiebenga A."/>
            <person name="Young D."/>
            <person name="Pisabarro A."/>
            <person name="Eastwood D.C."/>
            <person name="Martin F."/>
            <person name="Cullen D."/>
            <person name="Grigoriev I.V."/>
            <person name="Hibbett D.S."/>
        </authorList>
    </citation>
    <scope>NUCLEOTIDE SEQUENCE [LARGE SCALE GENOMIC DNA]</scope>
    <source>
        <strain evidence="2">RWD-64-598 SS2</strain>
    </source>
</reference>
<dbReference type="AlphaFoldDB" id="A0A5M3MXC2"/>
<gene>
    <name evidence="1" type="ORF">CONPUDRAFT_70754</name>
</gene>
<dbReference type="GeneID" id="19208860"/>
<organism evidence="1 2">
    <name type="scientific">Coniophora puteana (strain RWD-64-598)</name>
    <name type="common">Brown rot fungus</name>
    <dbReference type="NCBI Taxonomy" id="741705"/>
    <lineage>
        <taxon>Eukaryota</taxon>
        <taxon>Fungi</taxon>
        <taxon>Dikarya</taxon>
        <taxon>Basidiomycota</taxon>
        <taxon>Agaricomycotina</taxon>
        <taxon>Agaricomycetes</taxon>
        <taxon>Agaricomycetidae</taxon>
        <taxon>Boletales</taxon>
        <taxon>Coniophorineae</taxon>
        <taxon>Coniophoraceae</taxon>
        <taxon>Coniophora</taxon>
    </lineage>
</organism>
<sequence>MGLAQSLRSLCKCFCQEQRNTAPIFADVERGSGNPTEERRLSAKLQSSGSEEWMRILHPDAGKASRRVGGTALILHCIDLRHSFHERRRPTESTSSTEIPAAGDGEVVPLDLSLVAKLVDKAIAWGLPASSRWKVEDDVELAGSI</sequence>
<accession>A0A5M3MXC2</accession>
<dbReference type="RefSeq" id="XP_007765396.1">
    <property type="nucleotide sequence ID" value="XM_007767206.1"/>
</dbReference>
<proteinExistence type="predicted"/>
<name>A0A5M3MXC2_CONPW</name>
<protein>
    <submittedName>
        <fullName evidence="1">Uncharacterized protein</fullName>
    </submittedName>
</protein>
<keyword evidence="2" id="KW-1185">Reference proteome</keyword>
<comment type="caution">
    <text evidence="1">The sequence shown here is derived from an EMBL/GenBank/DDBJ whole genome shotgun (WGS) entry which is preliminary data.</text>
</comment>
<dbReference type="KEGG" id="cput:CONPUDRAFT_70754"/>